<comment type="cofactor">
    <cofactor evidence="1">
        <name>Ca(2+)</name>
        <dbReference type="ChEBI" id="CHEBI:29108"/>
    </cofactor>
</comment>
<feature type="domain" description="Pectate disaccharide-lyase-like N-terminal" evidence="10">
    <location>
        <begin position="723"/>
        <end position="815"/>
    </location>
</feature>
<dbReference type="Proteomes" id="UP000199701">
    <property type="component" value="Unassembled WGS sequence"/>
</dbReference>
<dbReference type="InterPro" id="IPR012334">
    <property type="entry name" value="Pectin_lyas_fold"/>
</dbReference>
<dbReference type="InterPro" id="IPR058863">
    <property type="entry name" value="PelX-like_Ig"/>
</dbReference>
<name>A0A1I0NK66_9FIRM</name>
<dbReference type="RefSeq" id="WP_092451289.1">
    <property type="nucleotide sequence ID" value="NZ_FOJI01000003.1"/>
</dbReference>
<dbReference type="Gene3D" id="2.60.40.10">
    <property type="entry name" value="Immunoglobulins"/>
    <property type="match status" value="1"/>
</dbReference>
<evidence type="ECO:0000313" key="13">
    <source>
        <dbReference type="Proteomes" id="UP000199701"/>
    </source>
</evidence>
<sequence length="1379" mass="145229">MKKKRRQRVIAVLMATLMIVGLIPTDFAVSIAKAATATTKFTLDTTSNLKAMAAGAATDGQELKAGTEDYFTLLMSAKTKIDSSSKTFADAYAATQRINFGAVGTTAMNSLKFTTAGSASVKIWWAEGGDDNRQMTIMNSAGTSVATTTDTLAKNAACISTLTLADAGTYYLGGVIGNNYIFKVEVEVTPPAPVEKISVIDTSSNLTAMAAGAATDGQELKAGTANYFTLLMSAKTKIDSSSKTFEDAYAATQRINFGAVGTTAMNSMKFTTEGTASVKIWWAEGGDDNRQMTILNSAGTSVATTTNTLAKNAACISTLTLADAGTYYLGSVIGNNYIFKVQVTDTIGGSVVKPERKAWADITAPTIGKISAVDGVVTVPFDMVVGYDGADKVNVIMKNASEEILDTKSSSKEGTNASVTFTPSASGDYHFSIAAVRADNADKVGIDSTFVGFSLPLAKASFSSATSIGGGKVALVWADVKEATAYDISYSTDGITFSTPVSVVGTTKDVSGLTIGTKYTFKVVATRGTDVSVAATVEATPTQQALRVWSYAAFGSGVDTTNNSFSGSVNTGDLRLWSLTGKGKIVPASTDGLAYYYTKIDPSQNFTLKAKVTVNAWTFSNGQEGFGLMAADAVGINGDASVFWNNSYMASVTKVDYGYDSTTGALYDTVNAGTALGGDMKVSMKLGVGAQEKTGATAGNIATGTITAANQTMSTLENSAYINSATTGNVVGKYTNTTPASATYNKGLTTFDLTITRNNTGYFISYTDELGKTNTKKYYDYNRTALTQIDANDIYVGFFASRNADISVSDVSLTTINPADDIAAEVPETTYVTPNYTVTSPTATGIVDYNLVFTGNANGVLTVKDPSGNVIIDAASVTAGTSVIAPTTTLSKGSNAFEVTFKPNDNYVPGSYQLLSSYDAVTFTHTVSYKTYGVTGQSIWVSPTGTSKDSGNKSNPMDIYTAVKYVQPGQTIVIMEGTYNLETTVKIARGINGTEASPITMVADSAATTRPVFNFGKLAAGMVLAGNYWTYKGFDVTNSQDFQKGIQLSGSNCTLDQVNTYYNGSTGIQVSRLLTTDLFENWPANNLILNCSSYGNADPGYEDADGFAAKLTVGEGNIFRGCIAHNNADDGWDLFAKVETGKIGKVVVENSVAYGNGYLEDGTNAGNGNGFKLGGSSITGYHELKNCISYNNKAKGIDSNSCPDIKVTNCTTYNNGSYNVALYTTDAKNTDFSANGIISYRTTNLTQVEQIKLLGTQDPTKINAENNFFWNGVDKSVNSLNVAVSANWFTSLDTSIVPTRDGDGSINMNGLLTLTSFAPATAGARLAATPSLTITIPTSVPAPKTGDSTPIYLFFTLSIMSGAALVGLYFYNKKRKFAK</sequence>
<evidence type="ECO:0000259" key="11">
    <source>
        <dbReference type="Pfam" id="PF25850"/>
    </source>
</evidence>
<comment type="similarity">
    <text evidence="8">Belongs to the polysaccharide lyase 9 family.</text>
</comment>
<dbReference type="GO" id="GO:0046872">
    <property type="term" value="F:metal ion binding"/>
    <property type="evidence" value="ECO:0007669"/>
    <property type="project" value="UniProtKB-KW"/>
</dbReference>
<feature type="transmembrane region" description="Helical" evidence="9">
    <location>
        <begin position="1351"/>
        <end position="1371"/>
    </location>
</feature>
<dbReference type="SUPFAM" id="SSF51126">
    <property type="entry name" value="Pectin lyase-like"/>
    <property type="match status" value="1"/>
</dbReference>
<organism evidence="12 13">
    <name type="scientific">[Clostridium] fimetarium</name>
    <dbReference type="NCBI Taxonomy" id="99656"/>
    <lineage>
        <taxon>Bacteria</taxon>
        <taxon>Bacillati</taxon>
        <taxon>Bacillota</taxon>
        <taxon>Clostridia</taxon>
        <taxon>Lachnospirales</taxon>
        <taxon>Lachnospiraceae</taxon>
    </lineage>
</organism>
<dbReference type="InterPro" id="IPR011050">
    <property type="entry name" value="Pectin_lyase_fold/virulence"/>
</dbReference>
<dbReference type="GO" id="GO:0005576">
    <property type="term" value="C:extracellular region"/>
    <property type="evidence" value="ECO:0007669"/>
    <property type="project" value="UniProtKB-SubCell"/>
</dbReference>
<dbReference type="PANTHER" id="PTHR40088">
    <property type="entry name" value="PECTATE LYASE (EUROFUNG)"/>
    <property type="match status" value="1"/>
</dbReference>
<evidence type="ECO:0000256" key="3">
    <source>
        <dbReference type="ARBA" id="ARBA00022525"/>
    </source>
</evidence>
<keyword evidence="9" id="KW-0812">Transmembrane</keyword>
<dbReference type="GO" id="GO:0016837">
    <property type="term" value="F:carbon-oxygen lyase activity, acting on polysaccharides"/>
    <property type="evidence" value="ECO:0007669"/>
    <property type="project" value="TreeGrafter"/>
</dbReference>
<evidence type="ECO:0000256" key="8">
    <source>
        <dbReference type="ARBA" id="ARBA00038263"/>
    </source>
</evidence>
<keyword evidence="3" id="KW-0964">Secreted</keyword>
<proteinExistence type="inferred from homology"/>
<reference evidence="12 13" key="1">
    <citation type="submission" date="2016-10" db="EMBL/GenBank/DDBJ databases">
        <authorList>
            <person name="de Groot N.N."/>
        </authorList>
    </citation>
    <scope>NUCLEOTIDE SEQUENCE [LARGE SCALE GENOMIC DNA]</scope>
    <source>
        <strain evidence="12 13">DSM 9179</strain>
    </source>
</reference>
<dbReference type="Gene3D" id="2.160.20.10">
    <property type="entry name" value="Single-stranded right-handed beta-helix, Pectin lyase-like"/>
    <property type="match status" value="1"/>
</dbReference>
<gene>
    <name evidence="12" type="ORF">SAMN05421659_103155</name>
</gene>
<dbReference type="InterPro" id="IPR006626">
    <property type="entry name" value="PbH1"/>
</dbReference>
<dbReference type="EMBL" id="FOJI01000003">
    <property type="protein sequence ID" value="SEW01571.1"/>
    <property type="molecule type" value="Genomic_DNA"/>
</dbReference>
<dbReference type="OrthoDB" id="8660908at2"/>
<dbReference type="SMART" id="SM00710">
    <property type="entry name" value="PbH1"/>
    <property type="match status" value="6"/>
</dbReference>
<keyword evidence="4" id="KW-0479">Metal-binding</keyword>
<dbReference type="InterPro" id="IPR058953">
    <property type="entry name" value="PelX-like_N"/>
</dbReference>
<evidence type="ECO:0000256" key="9">
    <source>
        <dbReference type="SAM" id="Phobius"/>
    </source>
</evidence>
<dbReference type="SUPFAM" id="SSF49265">
    <property type="entry name" value="Fibronectin type III"/>
    <property type="match status" value="1"/>
</dbReference>
<keyword evidence="9" id="KW-1133">Transmembrane helix</keyword>
<feature type="domain" description="Pectate disaccharide-lyase-like central Ig-like" evidence="11">
    <location>
        <begin position="838"/>
        <end position="907"/>
    </location>
</feature>
<dbReference type="InterPro" id="IPR013783">
    <property type="entry name" value="Ig-like_fold"/>
</dbReference>
<keyword evidence="13" id="KW-1185">Reference proteome</keyword>
<dbReference type="InterPro" id="IPR052052">
    <property type="entry name" value="Polysaccharide_Lyase_9"/>
</dbReference>
<keyword evidence="9" id="KW-0472">Membrane</keyword>
<comment type="subcellular location">
    <subcellularLocation>
        <location evidence="2">Secreted</location>
    </subcellularLocation>
</comment>
<evidence type="ECO:0000256" key="6">
    <source>
        <dbReference type="ARBA" id="ARBA00022837"/>
    </source>
</evidence>
<dbReference type="Pfam" id="PF25849">
    <property type="entry name" value="PelX_N"/>
    <property type="match status" value="2"/>
</dbReference>
<evidence type="ECO:0000256" key="4">
    <source>
        <dbReference type="ARBA" id="ARBA00022723"/>
    </source>
</evidence>
<evidence type="ECO:0000256" key="1">
    <source>
        <dbReference type="ARBA" id="ARBA00001913"/>
    </source>
</evidence>
<keyword evidence="7" id="KW-0456">Lyase</keyword>
<evidence type="ECO:0000313" key="12">
    <source>
        <dbReference type="EMBL" id="SEW01571.1"/>
    </source>
</evidence>
<protein>
    <submittedName>
        <fullName evidence="12">Right handed beta helix region</fullName>
    </submittedName>
</protein>
<evidence type="ECO:0000256" key="5">
    <source>
        <dbReference type="ARBA" id="ARBA00022729"/>
    </source>
</evidence>
<dbReference type="PANTHER" id="PTHR40088:SF1">
    <property type="entry name" value="PECTATE LYASE PEL9"/>
    <property type="match status" value="1"/>
</dbReference>
<keyword evidence="6" id="KW-0106">Calcium</keyword>
<dbReference type="Pfam" id="PF25850">
    <property type="entry name" value="PelX_Ig"/>
    <property type="match status" value="1"/>
</dbReference>
<evidence type="ECO:0000256" key="2">
    <source>
        <dbReference type="ARBA" id="ARBA00004613"/>
    </source>
</evidence>
<evidence type="ECO:0000259" key="10">
    <source>
        <dbReference type="Pfam" id="PF25849"/>
    </source>
</evidence>
<accession>A0A1I0NK66</accession>
<dbReference type="STRING" id="99656.SAMN05421659_103155"/>
<dbReference type="InterPro" id="IPR036116">
    <property type="entry name" value="FN3_sf"/>
</dbReference>
<evidence type="ECO:0000256" key="7">
    <source>
        <dbReference type="ARBA" id="ARBA00023239"/>
    </source>
</evidence>
<keyword evidence="5" id="KW-0732">Signal</keyword>
<feature type="domain" description="Pectate disaccharide-lyase-like N-terminal" evidence="10">
    <location>
        <begin position="583"/>
        <end position="637"/>
    </location>
</feature>